<dbReference type="InterPro" id="IPR024997">
    <property type="entry name" value="DUF3892"/>
</dbReference>
<name>A0A1M6IB88_9CLOT</name>
<dbReference type="Proteomes" id="UP000184080">
    <property type="component" value="Unassembled WGS sequence"/>
</dbReference>
<gene>
    <name evidence="2" type="ORF">SAMN05444401_2725</name>
</gene>
<feature type="compositionally biased region" description="Low complexity" evidence="1">
    <location>
        <begin position="75"/>
        <end position="91"/>
    </location>
</feature>
<dbReference type="RefSeq" id="WP_073007615.1">
    <property type="nucleotide sequence ID" value="NZ_FQZO01000004.1"/>
</dbReference>
<evidence type="ECO:0008006" key="4">
    <source>
        <dbReference type="Google" id="ProtNLM"/>
    </source>
</evidence>
<evidence type="ECO:0000313" key="2">
    <source>
        <dbReference type="EMBL" id="SHJ31648.1"/>
    </source>
</evidence>
<sequence>MKATKIKMKPGCGTSNNLLEIDSIYLTGCTEDGFYKKSSVHDYVKANPKSIQVNISPYPYLIDAISTNGEKYVKSSSNNTTNDNLLNLPRE</sequence>
<dbReference type="STRING" id="1121298.SAMN05444401_2725"/>
<dbReference type="Pfam" id="PF13031">
    <property type="entry name" value="DUF3892"/>
    <property type="match status" value="1"/>
</dbReference>
<evidence type="ECO:0000313" key="3">
    <source>
        <dbReference type="Proteomes" id="UP000184080"/>
    </source>
</evidence>
<dbReference type="EMBL" id="FQZO01000004">
    <property type="protein sequence ID" value="SHJ31648.1"/>
    <property type="molecule type" value="Genomic_DNA"/>
</dbReference>
<reference evidence="2 3" key="1">
    <citation type="submission" date="2016-11" db="EMBL/GenBank/DDBJ databases">
        <authorList>
            <person name="Jaros S."/>
            <person name="Januszkiewicz K."/>
            <person name="Wedrychowicz H."/>
        </authorList>
    </citation>
    <scope>NUCLEOTIDE SEQUENCE [LARGE SCALE GENOMIC DNA]</scope>
    <source>
        <strain evidence="2 3">DSM 21864</strain>
    </source>
</reference>
<protein>
    <recommendedName>
        <fullName evidence="4">DUF3892 domain-containing protein</fullName>
    </recommendedName>
</protein>
<feature type="region of interest" description="Disordered" evidence="1">
    <location>
        <begin position="72"/>
        <end position="91"/>
    </location>
</feature>
<evidence type="ECO:0000256" key="1">
    <source>
        <dbReference type="SAM" id="MobiDB-lite"/>
    </source>
</evidence>
<keyword evidence="3" id="KW-1185">Reference proteome</keyword>
<organism evidence="2 3">
    <name type="scientific">Clostridium amylolyticum</name>
    <dbReference type="NCBI Taxonomy" id="1121298"/>
    <lineage>
        <taxon>Bacteria</taxon>
        <taxon>Bacillati</taxon>
        <taxon>Bacillota</taxon>
        <taxon>Clostridia</taxon>
        <taxon>Eubacteriales</taxon>
        <taxon>Clostridiaceae</taxon>
        <taxon>Clostridium</taxon>
    </lineage>
</organism>
<proteinExistence type="predicted"/>
<accession>A0A1M6IB88</accession>
<dbReference type="OrthoDB" id="197272at2"/>
<dbReference type="AlphaFoldDB" id="A0A1M6IB88"/>